<accession>A0A497JJ17</accession>
<keyword evidence="3 9" id="KW-0547">Nucleotide-binding</keyword>
<dbReference type="InterPro" id="IPR002301">
    <property type="entry name" value="Ile-tRNA-ligase"/>
</dbReference>
<dbReference type="Gene3D" id="3.40.50.620">
    <property type="entry name" value="HUPs"/>
    <property type="match status" value="2"/>
</dbReference>
<dbReference type="AlphaFoldDB" id="A0A497JJ17"/>
<evidence type="ECO:0000256" key="9">
    <source>
        <dbReference type="RuleBase" id="RU363035"/>
    </source>
</evidence>
<comment type="similarity">
    <text evidence="9">Belongs to the class-I aminoacyl-tRNA synthetase family.</text>
</comment>
<dbReference type="EMBL" id="QMWP01000036">
    <property type="protein sequence ID" value="RLG70728.1"/>
    <property type="molecule type" value="Genomic_DNA"/>
</dbReference>
<dbReference type="InterPro" id="IPR013155">
    <property type="entry name" value="M/V/L/I-tRNA-synth_anticd-bd"/>
</dbReference>
<dbReference type="PRINTS" id="PR00984">
    <property type="entry name" value="TRNASYNTHILE"/>
</dbReference>
<evidence type="ECO:0000256" key="6">
    <source>
        <dbReference type="ARBA" id="ARBA00023146"/>
    </source>
</evidence>
<dbReference type="EC" id="6.1.1.5" evidence="1 8"/>
<comment type="catalytic activity">
    <reaction evidence="7">
        <text>tRNA(Ile) + L-isoleucine + ATP = L-isoleucyl-tRNA(Ile) + AMP + diphosphate</text>
        <dbReference type="Rhea" id="RHEA:11060"/>
        <dbReference type="Rhea" id="RHEA-COMP:9666"/>
        <dbReference type="Rhea" id="RHEA-COMP:9695"/>
        <dbReference type="ChEBI" id="CHEBI:30616"/>
        <dbReference type="ChEBI" id="CHEBI:33019"/>
        <dbReference type="ChEBI" id="CHEBI:58045"/>
        <dbReference type="ChEBI" id="CHEBI:78442"/>
        <dbReference type="ChEBI" id="CHEBI:78528"/>
        <dbReference type="ChEBI" id="CHEBI:456215"/>
        <dbReference type="EC" id="6.1.1.5"/>
    </reaction>
</comment>
<gene>
    <name evidence="12" type="ORF">DRO04_01280</name>
</gene>
<reference evidence="12 13" key="1">
    <citation type="submission" date="2018-06" db="EMBL/GenBank/DDBJ databases">
        <title>Extensive metabolic versatility and redundancy in microbially diverse, dynamic hydrothermal sediments.</title>
        <authorList>
            <person name="Dombrowski N."/>
            <person name="Teske A."/>
            <person name="Baker B.J."/>
        </authorList>
    </citation>
    <scope>NUCLEOTIDE SEQUENCE [LARGE SCALE GENOMIC DNA]</scope>
    <source>
        <strain evidence="12">B51_G17</strain>
    </source>
</reference>
<evidence type="ECO:0000256" key="3">
    <source>
        <dbReference type="ARBA" id="ARBA00022741"/>
    </source>
</evidence>
<evidence type="ECO:0000256" key="7">
    <source>
        <dbReference type="ARBA" id="ARBA00048359"/>
    </source>
</evidence>
<evidence type="ECO:0000259" key="11">
    <source>
        <dbReference type="Pfam" id="PF08264"/>
    </source>
</evidence>
<dbReference type="GO" id="GO:0002161">
    <property type="term" value="F:aminoacyl-tRNA deacylase activity"/>
    <property type="evidence" value="ECO:0007669"/>
    <property type="project" value="InterPro"/>
</dbReference>
<dbReference type="Pfam" id="PF08264">
    <property type="entry name" value="Anticodon_1"/>
    <property type="match status" value="1"/>
</dbReference>
<dbReference type="PROSITE" id="PS00178">
    <property type="entry name" value="AA_TRNA_LIGASE_I"/>
    <property type="match status" value="1"/>
</dbReference>
<proteinExistence type="inferred from homology"/>
<protein>
    <recommendedName>
        <fullName evidence="1 8">Isoleucine--tRNA ligase</fullName>
        <ecNumber evidence="1 8">6.1.1.5</ecNumber>
    </recommendedName>
</protein>
<dbReference type="GO" id="GO:0004822">
    <property type="term" value="F:isoleucine-tRNA ligase activity"/>
    <property type="evidence" value="ECO:0007669"/>
    <property type="project" value="UniProtKB-UniRule"/>
</dbReference>
<evidence type="ECO:0000313" key="13">
    <source>
        <dbReference type="Proteomes" id="UP000278031"/>
    </source>
</evidence>
<dbReference type="InterPro" id="IPR023586">
    <property type="entry name" value="Ile-tRNA-ligase_type2"/>
</dbReference>
<dbReference type="PANTHER" id="PTHR42780">
    <property type="entry name" value="SOLEUCYL-TRNA SYNTHETASE"/>
    <property type="match status" value="1"/>
</dbReference>
<dbReference type="InterPro" id="IPR001412">
    <property type="entry name" value="aa-tRNA-synth_I_CS"/>
</dbReference>
<dbReference type="CDD" id="cd00818">
    <property type="entry name" value="IleRS_core"/>
    <property type="match status" value="1"/>
</dbReference>
<evidence type="ECO:0000256" key="2">
    <source>
        <dbReference type="ARBA" id="ARBA00022598"/>
    </source>
</evidence>
<dbReference type="NCBIfam" id="TIGR00392">
    <property type="entry name" value="ileS"/>
    <property type="match status" value="1"/>
</dbReference>
<dbReference type="InterPro" id="IPR009080">
    <property type="entry name" value="tRNAsynth_Ia_anticodon-bd"/>
</dbReference>
<feature type="domain" description="Aminoacyl-tRNA synthetase class Ia" evidence="10">
    <location>
        <begin position="14"/>
        <end position="637"/>
    </location>
</feature>
<dbReference type="GO" id="GO:0005737">
    <property type="term" value="C:cytoplasm"/>
    <property type="evidence" value="ECO:0007669"/>
    <property type="project" value="UniProtKB-UniRule"/>
</dbReference>
<evidence type="ECO:0000256" key="8">
    <source>
        <dbReference type="NCBIfam" id="TIGR00392"/>
    </source>
</evidence>
<keyword evidence="5 9" id="KW-0648">Protein biosynthesis</keyword>
<dbReference type="InterPro" id="IPR002300">
    <property type="entry name" value="aa-tRNA-synth_Ia"/>
</dbReference>
<keyword evidence="4 9" id="KW-0067">ATP-binding</keyword>
<dbReference type="GO" id="GO:0005524">
    <property type="term" value="F:ATP binding"/>
    <property type="evidence" value="ECO:0007669"/>
    <property type="project" value="UniProtKB-KW"/>
</dbReference>
<dbReference type="Pfam" id="PF00133">
    <property type="entry name" value="tRNA-synt_1"/>
    <property type="match status" value="1"/>
</dbReference>
<evidence type="ECO:0000256" key="5">
    <source>
        <dbReference type="ARBA" id="ARBA00022917"/>
    </source>
</evidence>
<organism evidence="12 13">
    <name type="scientific">Candidatus Iainarchaeum sp</name>
    <dbReference type="NCBI Taxonomy" id="3101447"/>
    <lineage>
        <taxon>Archaea</taxon>
        <taxon>Candidatus Iainarchaeota</taxon>
        <taxon>Candidatus Iainarchaeia</taxon>
        <taxon>Candidatus Iainarchaeales</taxon>
        <taxon>Candidatus Iainarchaeaceae</taxon>
        <taxon>Candidatus Iainarchaeum</taxon>
    </lineage>
</organism>
<keyword evidence="6 9" id="KW-0030">Aminoacyl-tRNA synthetase</keyword>
<evidence type="ECO:0000256" key="4">
    <source>
        <dbReference type="ARBA" id="ARBA00022840"/>
    </source>
</evidence>
<evidence type="ECO:0000259" key="10">
    <source>
        <dbReference type="Pfam" id="PF00133"/>
    </source>
</evidence>
<dbReference type="SUPFAM" id="SSF47323">
    <property type="entry name" value="Anticodon-binding domain of a subclass of class I aminoacyl-tRNA synthetases"/>
    <property type="match status" value="1"/>
</dbReference>
<dbReference type="SUPFAM" id="SSF50677">
    <property type="entry name" value="ValRS/IleRS/LeuRS editing domain"/>
    <property type="match status" value="1"/>
</dbReference>
<dbReference type="Pfam" id="PF19302">
    <property type="entry name" value="DUF5915"/>
    <property type="match status" value="1"/>
</dbReference>
<name>A0A497JJ17_9ARCH</name>
<sequence>MLQGYNLQREEEVRKFWKENKIMEKARRKNVNAEKKFYFMDGPPYATGHIHMGTALNKILKDIAMRYYRLKGYDVFDRPGYDTHGLPIEHKVEQLLGFKSKKDIENYGVDKFVAECRKFATQYIGVMNREFENLGVWMDWDNPYLTLTNEYIEAIWYSFKKAEEKGLLYLGLYPVHVCPRCETALAYNEIEYTKLEDESIYVKFPSAELENTYFLIWTTTPWTLPGNTGIMVHPEYEYVFAKLSNGETWIIAKELLPKFAQVLEFGYVEEKVVKGKELEGMRYRNPLSKYLNIPEEKVKDGYRVILSKQYVHLEEGTGLVHCAPGHGKEDYDAGTKAGLPLVTPVAINGILTQEAGKYSGLKARESADKQIVEDLQKDGFLVYKHPVKHDYPICWRCKTPLLMVAMPQWFFKVTSIRERLLKHNEEVKWVPKWMKDRMKNWLEQLGDWPISRNRYWGAPLPIWICTKCKKRKVVGSIKELKENAINMPQNLDLHKPQIDEIKLKCSCGGEMERVKEVLDVWFDSGVSSWAALGFPQTTELMDKYWPADLNIEGSDQFRGWWNSQLICSEICFGKKPFKAIVVHGLVLALSKKKLGLKEKMSKSKGNVVTPQEVIEKYNRDYLRYFMAANSKGLDLAFDWSYFENLRKYFVVFWNSFNFFKLYLDIKLNNTIAKELLENAKIEDLWILSELNSLLKRANNYYKEYLFYKVTADVEEFVIRKLSHIYIKLIRDRVAQEKILLQQICGYIAFKLLQILSPIIPHTTEYLYQQLKSKDMPESIHLCNIDDADETLIDQDLERDMAKAIEFIKDVLAIRDSRKLKLRWPLKKLYVADPKMERFANVLKKMCNVKEVSFNEPKEKDGLAKGELAIWLNVTADEELKDEWELRELIRRIQALRKKKGYNPLDKIDIELFSDDVEFLKKFKGIIEEETNSNVKIEKCEGEKLKLLKREFIVNV</sequence>
<comment type="caution">
    <text evidence="12">The sequence shown here is derived from an EMBL/GenBank/DDBJ whole genome shotgun (WGS) entry which is preliminary data.</text>
</comment>
<feature type="domain" description="Methionyl/Valyl/Leucyl/Isoleucyl-tRNA synthetase anticodon-binding" evidence="11">
    <location>
        <begin position="683"/>
        <end position="827"/>
    </location>
</feature>
<dbReference type="InterPro" id="IPR009008">
    <property type="entry name" value="Val/Leu/Ile-tRNA-synth_edit"/>
</dbReference>
<dbReference type="InterPro" id="IPR014729">
    <property type="entry name" value="Rossmann-like_a/b/a_fold"/>
</dbReference>
<dbReference type="Proteomes" id="UP000278031">
    <property type="component" value="Unassembled WGS sequence"/>
</dbReference>
<dbReference type="GO" id="GO:0006428">
    <property type="term" value="P:isoleucyl-tRNA aminoacylation"/>
    <property type="evidence" value="ECO:0007669"/>
    <property type="project" value="UniProtKB-UniRule"/>
</dbReference>
<dbReference type="PANTHER" id="PTHR42780:SF1">
    <property type="entry name" value="ISOLEUCINE--TRNA LIGASE, CYTOPLASMIC"/>
    <property type="match status" value="1"/>
</dbReference>
<dbReference type="Gene3D" id="1.10.730.10">
    <property type="entry name" value="Isoleucyl-tRNA Synthetase, Domain 1"/>
    <property type="match status" value="1"/>
</dbReference>
<evidence type="ECO:0000256" key="1">
    <source>
        <dbReference type="ARBA" id="ARBA00013165"/>
    </source>
</evidence>
<dbReference type="SUPFAM" id="SSF52374">
    <property type="entry name" value="Nucleotidylyl transferase"/>
    <property type="match status" value="1"/>
</dbReference>
<keyword evidence="2 9" id="KW-0436">Ligase</keyword>
<evidence type="ECO:0000313" key="12">
    <source>
        <dbReference type="EMBL" id="RLG70728.1"/>
    </source>
</evidence>